<dbReference type="InterPro" id="IPR035892">
    <property type="entry name" value="C2_domain_sf"/>
</dbReference>
<dbReference type="InterPro" id="IPR045050">
    <property type="entry name" value="Synaptotagmin_plant"/>
</dbReference>
<proteinExistence type="predicted"/>
<dbReference type="eggNOG" id="KOG1012">
    <property type="taxonomic scope" value="Eukaryota"/>
</dbReference>
<feature type="region of interest" description="Disordered" evidence="6">
    <location>
        <begin position="339"/>
        <end position="373"/>
    </location>
</feature>
<evidence type="ECO:0000256" key="6">
    <source>
        <dbReference type="SAM" id="MobiDB-lite"/>
    </source>
</evidence>
<organism evidence="10">
    <name type="scientific">Chlorella variabilis</name>
    <name type="common">Green alga</name>
    <dbReference type="NCBI Taxonomy" id="554065"/>
    <lineage>
        <taxon>Eukaryota</taxon>
        <taxon>Viridiplantae</taxon>
        <taxon>Chlorophyta</taxon>
        <taxon>core chlorophytes</taxon>
        <taxon>Trebouxiophyceae</taxon>
        <taxon>Chlorellales</taxon>
        <taxon>Chlorellaceae</taxon>
        <taxon>Chlorella clade</taxon>
        <taxon>Chlorella</taxon>
    </lineage>
</organism>
<dbReference type="Pfam" id="PF00168">
    <property type="entry name" value="C2"/>
    <property type="match status" value="1"/>
</dbReference>
<evidence type="ECO:0000256" key="1">
    <source>
        <dbReference type="ARBA" id="ARBA00004370"/>
    </source>
</evidence>
<dbReference type="InterPro" id="IPR000008">
    <property type="entry name" value="C2_dom"/>
</dbReference>
<dbReference type="SUPFAM" id="SSF49562">
    <property type="entry name" value="C2 domain (Calcium/lipid-binding domain, CaLB)"/>
    <property type="match status" value="1"/>
</dbReference>
<evidence type="ECO:0000313" key="10">
    <source>
        <dbReference type="Proteomes" id="UP000008141"/>
    </source>
</evidence>
<keyword evidence="10" id="KW-1185">Reference proteome</keyword>
<dbReference type="KEGG" id="cvr:CHLNCDRAFT_51691"/>
<reference evidence="9 10" key="1">
    <citation type="journal article" date="2010" name="Plant Cell">
        <title>The Chlorella variabilis NC64A genome reveals adaptation to photosymbiosis, coevolution with viruses, and cryptic sex.</title>
        <authorList>
            <person name="Blanc G."/>
            <person name="Duncan G."/>
            <person name="Agarkova I."/>
            <person name="Borodovsky M."/>
            <person name="Gurnon J."/>
            <person name="Kuo A."/>
            <person name="Lindquist E."/>
            <person name="Lucas S."/>
            <person name="Pangilinan J."/>
            <person name="Polle J."/>
            <person name="Salamov A."/>
            <person name="Terry A."/>
            <person name="Yamada T."/>
            <person name="Dunigan D.D."/>
            <person name="Grigoriev I.V."/>
            <person name="Claverie J.M."/>
            <person name="Van Etten J.L."/>
        </authorList>
    </citation>
    <scope>NUCLEOTIDE SEQUENCE [LARGE SCALE GENOMIC DNA]</scope>
    <source>
        <strain evidence="9 10">NC64A</strain>
    </source>
</reference>
<evidence type="ECO:0000256" key="3">
    <source>
        <dbReference type="ARBA" id="ARBA00023055"/>
    </source>
</evidence>
<dbReference type="EMBL" id="GL433841">
    <property type="protein sequence ID" value="EFN56893.1"/>
    <property type="molecule type" value="Genomic_DNA"/>
</dbReference>
<evidence type="ECO:0008006" key="11">
    <source>
        <dbReference type="Google" id="ProtNLM"/>
    </source>
</evidence>
<evidence type="ECO:0000256" key="5">
    <source>
        <dbReference type="ARBA" id="ARBA00023136"/>
    </source>
</evidence>
<dbReference type="Gene3D" id="2.60.40.150">
    <property type="entry name" value="C2 domain"/>
    <property type="match status" value="1"/>
</dbReference>
<evidence type="ECO:0000256" key="2">
    <source>
        <dbReference type="ARBA" id="ARBA00022448"/>
    </source>
</evidence>
<dbReference type="AlphaFoldDB" id="E1ZBP6"/>
<dbReference type="PANTHER" id="PTHR10774">
    <property type="entry name" value="EXTENDED SYNAPTOTAGMIN-RELATED"/>
    <property type="match status" value="1"/>
</dbReference>
<gene>
    <name evidence="9" type="ORF">CHLNCDRAFT_51691</name>
</gene>
<dbReference type="PROSITE" id="PS51847">
    <property type="entry name" value="SMP"/>
    <property type="match status" value="1"/>
</dbReference>
<dbReference type="PRINTS" id="PR00360">
    <property type="entry name" value="C2DOMAIN"/>
</dbReference>
<keyword evidence="4" id="KW-0446">Lipid-binding</keyword>
<dbReference type="RefSeq" id="XP_005848995.1">
    <property type="nucleotide sequence ID" value="XM_005848933.1"/>
</dbReference>
<evidence type="ECO:0000256" key="4">
    <source>
        <dbReference type="ARBA" id="ARBA00023121"/>
    </source>
</evidence>
<keyword evidence="2" id="KW-0813">Transport</keyword>
<feature type="compositionally biased region" description="Low complexity" evidence="6">
    <location>
        <begin position="351"/>
        <end position="371"/>
    </location>
</feature>
<dbReference type="OrthoDB" id="67700at2759"/>
<protein>
    <recommendedName>
        <fullName evidence="11">C2 domain-containing protein</fullName>
    </recommendedName>
</protein>
<dbReference type="InParanoid" id="E1ZBP6"/>
<dbReference type="SMART" id="SM00239">
    <property type="entry name" value="C2"/>
    <property type="match status" value="1"/>
</dbReference>
<dbReference type="GeneID" id="17356113"/>
<dbReference type="GO" id="GO:0008289">
    <property type="term" value="F:lipid binding"/>
    <property type="evidence" value="ECO:0007669"/>
    <property type="project" value="UniProtKB-KW"/>
</dbReference>
<sequence>MVRQPEWLNAALRVVWPHFSIAAERLATRGHQIDRLLNSPGVWRPRWLGTSRVEVQGVCLGQTPPRVTAVKAVAQQDGSYAAQSQLALDCTFSWSSQLEVKLLFYLFPGGDGEEESSGRKALHFLRRLVPRAMFLKIGVRQVVVSGAVRLTLAPLLEQLPVVGAARLSLMGPPDFSYHTSVFGGNPFVLPGVEAWINSFIRSSLLAPFLFPGGYNLPLPFAPDEPEGLLEVQVVQAVNLPRMDFWGGKADPYVRLWVREATKFTTSVRSRTLNPTWDEHFTLIVHSARYQALTLVVYDSDALLPDEEVGRASVPLGTLDPSPGASADLWLPLVRPYSRRKGREQQPSVRQRGASASRPAGSSAAAAAAAELEAGREDSARGWGGLFRRRRRGVAPSSTQPDLRHPTAFDRLAALLPGMPAPGQEAAAKKGLL</sequence>
<dbReference type="Proteomes" id="UP000008141">
    <property type="component" value="Unassembled WGS sequence"/>
</dbReference>
<evidence type="ECO:0000259" key="7">
    <source>
        <dbReference type="PROSITE" id="PS50004"/>
    </source>
</evidence>
<feature type="domain" description="C2" evidence="7">
    <location>
        <begin position="210"/>
        <end position="330"/>
    </location>
</feature>
<feature type="domain" description="SMP-LTD" evidence="8">
    <location>
        <begin position="1"/>
        <end position="219"/>
    </location>
</feature>
<dbReference type="OMA" id="TRGHQID"/>
<dbReference type="GO" id="GO:0005783">
    <property type="term" value="C:endoplasmic reticulum"/>
    <property type="evidence" value="ECO:0007669"/>
    <property type="project" value="TreeGrafter"/>
</dbReference>
<keyword evidence="5" id="KW-0472">Membrane</keyword>
<dbReference type="InterPro" id="IPR031468">
    <property type="entry name" value="SMP_LBD"/>
</dbReference>
<dbReference type="GO" id="GO:0016020">
    <property type="term" value="C:membrane"/>
    <property type="evidence" value="ECO:0007669"/>
    <property type="project" value="UniProtKB-SubCell"/>
</dbReference>
<dbReference type="GO" id="GO:0006869">
    <property type="term" value="P:lipid transport"/>
    <property type="evidence" value="ECO:0007669"/>
    <property type="project" value="UniProtKB-KW"/>
</dbReference>
<name>E1ZBP6_CHLVA</name>
<dbReference type="PANTHER" id="PTHR10774:SF190">
    <property type="entry name" value="C2 CALCIUM_LIPID-BINDING ENDONUCLEASE_EXONUCLEASE_PHOSPHATASE-RELATED"/>
    <property type="match status" value="1"/>
</dbReference>
<evidence type="ECO:0000259" key="8">
    <source>
        <dbReference type="PROSITE" id="PS51847"/>
    </source>
</evidence>
<evidence type="ECO:0000313" key="9">
    <source>
        <dbReference type="EMBL" id="EFN56893.1"/>
    </source>
</evidence>
<comment type="subcellular location">
    <subcellularLocation>
        <location evidence="1">Membrane</location>
    </subcellularLocation>
</comment>
<accession>E1ZBP6</accession>
<keyword evidence="3" id="KW-0445">Lipid transport</keyword>
<dbReference type="CDD" id="cd00030">
    <property type="entry name" value="C2"/>
    <property type="match status" value="1"/>
</dbReference>
<dbReference type="PROSITE" id="PS50004">
    <property type="entry name" value="C2"/>
    <property type="match status" value="1"/>
</dbReference>